<sequence length="627" mass="68877">MSTKSSDAPSTSTRPPTSSNPQTPTSSTASSSTPSPNPTIIGIYGLPPSTPSQNEKKTEYRKRAIDKIRTQCAESGKTGAVAGHYMFWAEKKGPSYCCTKTDLNTYTHTCTWTRLLPCSVDHLGKWQHVEKGQLRDLCRKHGILFARLSRQEGVLGDVVRLVQDFQAHNEEHNTEVVEGVLHEVMENQFPNGPPASVLVIDGDRNFAPQDTGSLFWEKLVQVRRESAKECPLKELFGGPMGYSYAAFCQATLLYEEAVDDEVFDTVCRDVAHEVTMYPESVSLLHYIAGQDHVGAVIVLIREGLSDTVKVIGGGRVSNGYVVTPALTATIVSHLQRTSMGLTKVWAFGDSPLDIPMLKAADEAVVVVGAEETRSKTMDEALRVAVDENGLKARQVMPLVRITSPEFVDSLGFWPSKSDVRIFHATEKPTTKLLMTATRCVAFSGPILREAHLRIGWYIATEFLSELIGVEEYPIQHVQGNITIGYRLYHESQTLIVPLMRGGEPMAFGVNEAFPSSGFLHAKEAKDVKPEHVEGQITVVLVDCVINSGNSILEFGKRVRELHATVRIVIVAGVVQEGTLSEDPNSLKRRLSGYGRISLVALRVSQNKYTGRGGTATGNRLFNTTHLL</sequence>
<dbReference type="OrthoDB" id="5416609at2759"/>
<dbReference type="AlphaFoldDB" id="A0A6A6QRV8"/>
<dbReference type="SUPFAM" id="SSF53271">
    <property type="entry name" value="PRTase-like"/>
    <property type="match status" value="1"/>
</dbReference>
<dbReference type="Gene3D" id="3.40.50.2020">
    <property type="match status" value="1"/>
</dbReference>
<proteinExistence type="predicted"/>
<dbReference type="EMBL" id="MU004192">
    <property type="protein sequence ID" value="KAF2493617.1"/>
    <property type="molecule type" value="Genomic_DNA"/>
</dbReference>
<dbReference type="Pfam" id="PF14681">
    <property type="entry name" value="UPRTase"/>
    <property type="match status" value="1"/>
</dbReference>
<dbReference type="InterPro" id="IPR000836">
    <property type="entry name" value="PRTase_dom"/>
</dbReference>
<evidence type="ECO:0000256" key="1">
    <source>
        <dbReference type="SAM" id="MobiDB-lite"/>
    </source>
</evidence>
<feature type="region of interest" description="Disordered" evidence="1">
    <location>
        <begin position="1"/>
        <end position="60"/>
    </location>
</feature>
<feature type="domain" description="Phosphoribosyltransferase" evidence="2">
    <location>
        <begin position="425"/>
        <end position="623"/>
    </location>
</feature>
<evidence type="ECO:0000313" key="4">
    <source>
        <dbReference type="Proteomes" id="UP000799750"/>
    </source>
</evidence>
<evidence type="ECO:0000259" key="2">
    <source>
        <dbReference type="Pfam" id="PF14681"/>
    </source>
</evidence>
<accession>A0A6A6QRV8</accession>
<dbReference type="Pfam" id="PF12710">
    <property type="entry name" value="HAD"/>
    <property type="match status" value="1"/>
</dbReference>
<dbReference type="Proteomes" id="UP000799750">
    <property type="component" value="Unassembled WGS sequence"/>
</dbReference>
<dbReference type="CDD" id="cd06223">
    <property type="entry name" value="PRTases_typeI"/>
    <property type="match status" value="1"/>
</dbReference>
<name>A0A6A6QRV8_9PEZI</name>
<dbReference type="InterPro" id="IPR036412">
    <property type="entry name" value="HAD-like_sf"/>
</dbReference>
<gene>
    <name evidence="3" type="ORF">BU16DRAFT_592048</name>
</gene>
<dbReference type="Gene3D" id="3.40.50.1000">
    <property type="entry name" value="HAD superfamily/HAD-like"/>
    <property type="match status" value="1"/>
</dbReference>
<dbReference type="InterPro" id="IPR023214">
    <property type="entry name" value="HAD_sf"/>
</dbReference>
<dbReference type="InterPro" id="IPR029057">
    <property type="entry name" value="PRTase-like"/>
</dbReference>
<dbReference type="SUPFAM" id="SSF56784">
    <property type="entry name" value="HAD-like"/>
    <property type="match status" value="1"/>
</dbReference>
<protein>
    <recommendedName>
        <fullName evidence="2">Phosphoribosyltransferase domain-containing protein</fullName>
    </recommendedName>
</protein>
<keyword evidence="4" id="KW-1185">Reference proteome</keyword>
<evidence type="ECO:0000313" key="3">
    <source>
        <dbReference type="EMBL" id="KAF2493617.1"/>
    </source>
</evidence>
<organism evidence="3 4">
    <name type="scientific">Lophium mytilinum</name>
    <dbReference type="NCBI Taxonomy" id="390894"/>
    <lineage>
        <taxon>Eukaryota</taxon>
        <taxon>Fungi</taxon>
        <taxon>Dikarya</taxon>
        <taxon>Ascomycota</taxon>
        <taxon>Pezizomycotina</taxon>
        <taxon>Dothideomycetes</taxon>
        <taxon>Pleosporomycetidae</taxon>
        <taxon>Mytilinidiales</taxon>
        <taxon>Mytilinidiaceae</taxon>
        <taxon>Lophium</taxon>
    </lineage>
</organism>
<reference evidence="3" key="1">
    <citation type="journal article" date="2020" name="Stud. Mycol.">
        <title>101 Dothideomycetes genomes: a test case for predicting lifestyles and emergence of pathogens.</title>
        <authorList>
            <person name="Haridas S."/>
            <person name="Albert R."/>
            <person name="Binder M."/>
            <person name="Bloem J."/>
            <person name="Labutti K."/>
            <person name="Salamov A."/>
            <person name="Andreopoulos B."/>
            <person name="Baker S."/>
            <person name="Barry K."/>
            <person name="Bills G."/>
            <person name="Bluhm B."/>
            <person name="Cannon C."/>
            <person name="Castanera R."/>
            <person name="Culley D."/>
            <person name="Daum C."/>
            <person name="Ezra D."/>
            <person name="Gonzalez J."/>
            <person name="Henrissat B."/>
            <person name="Kuo A."/>
            <person name="Liang C."/>
            <person name="Lipzen A."/>
            <person name="Lutzoni F."/>
            <person name="Magnuson J."/>
            <person name="Mondo S."/>
            <person name="Nolan M."/>
            <person name="Ohm R."/>
            <person name="Pangilinan J."/>
            <person name="Park H.-J."/>
            <person name="Ramirez L."/>
            <person name="Alfaro M."/>
            <person name="Sun H."/>
            <person name="Tritt A."/>
            <person name="Yoshinaga Y."/>
            <person name="Zwiers L.-H."/>
            <person name="Turgeon B."/>
            <person name="Goodwin S."/>
            <person name="Spatafora J."/>
            <person name="Crous P."/>
            <person name="Grigoriev I."/>
        </authorList>
    </citation>
    <scope>NUCLEOTIDE SEQUENCE</scope>
    <source>
        <strain evidence="3">CBS 269.34</strain>
    </source>
</reference>
<feature type="compositionally biased region" description="Low complexity" evidence="1">
    <location>
        <begin position="1"/>
        <end position="34"/>
    </location>
</feature>